<keyword evidence="7" id="KW-1185">Reference proteome</keyword>
<keyword evidence="3 4" id="KW-0568">Pathogenesis-related protein</keyword>
<gene>
    <name evidence="6" type="ORF">O6P43_003607</name>
</gene>
<dbReference type="SMART" id="SM01037">
    <property type="entry name" value="Bet_v_1"/>
    <property type="match status" value="1"/>
</dbReference>
<dbReference type="GO" id="GO:0005737">
    <property type="term" value="C:cytoplasm"/>
    <property type="evidence" value="ECO:0007669"/>
    <property type="project" value="TreeGrafter"/>
</dbReference>
<evidence type="ECO:0000256" key="4">
    <source>
        <dbReference type="RuleBase" id="RU000409"/>
    </source>
</evidence>
<dbReference type="GO" id="GO:0009738">
    <property type="term" value="P:abscisic acid-activated signaling pathway"/>
    <property type="evidence" value="ECO:0007669"/>
    <property type="project" value="InterPro"/>
</dbReference>
<dbReference type="Proteomes" id="UP001163823">
    <property type="component" value="Chromosome 2"/>
</dbReference>
<accession>A0AAD7VLR7</accession>
<evidence type="ECO:0000256" key="3">
    <source>
        <dbReference type="ARBA" id="ARBA00023265"/>
    </source>
</evidence>
<feature type="domain" description="Bet v I/Major latex protein" evidence="5">
    <location>
        <begin position="1"/>
        <end position="156"/>
    </location>
</feature>
<dbReference type="Pfam" id="PF00407">
    <property type="entry name" value="Bet_v_1"/>
    <property type="match status" value="1"/>
</dbReference>
<dbReference type="SUPFAM" id="SSF55961">
    <property type="entry name" value="Bet v1-like"/>
    <property type="match status" value="1"/>
</dbReference>
<dbReference type="PRINTS" id="PR00634">
    <property type="entry name" value="BETALLERGEN"/>
</dbReference>
<comment type="caution">
    <text evidence="6">The sequence shown here is derived from an EMBL/GenBank/DDBJ whole genome shotgun (WGS) entry which is preliminary data.</text>
</comment>
<keyword evidence="2 4" id="KW-0611">Plant defense</keyword>
<dbReference type="GO" id="GO:0004864">
    <property type="term" value="F:protein phosphatase inhibitor activity"/>
    <property type="evidence" value="ECO:0007669"/>
    <property type="project" value="InterPro"/>
</dbReference>
<dbReference type="FunFam" id="3.30.530.20:FF:000007">
    <property type="entry name" value="Major pollen allergen Bet v 1-A"/>
    <property type="match status" value="1"/>
</dbReference>
<dbReference type="KEGG" id="qsa:O6P43_003607"/>
<comment type="similarity">
    <text evidence="1 4">Belongs to the BetVI family.</text>
</comment>
<dbReference type="PANTHER" id="PTHR31213:SF192">
    <property type="entry name" value="MAJOR ALLERGEN PRU AR 1-LIKE"/>
    <property type="match status" value="1"/>
</dbReference>
<organism evidence="6 7">
    <name type="scientific">Quillaja saponaria</name>
    <name type="common">Soap bark tree</name>
    <dbReference type="NCBI Taxonomy" id="32244"/>
    <lineage>
        <taxon>Eukaryota</taxon>
        <taxon>Viridiplantae</taxon>
        <taxon>Streptophyta</taxon>
        <taxon>Embryophyta</taxon>
        <taxon>Tracheophyta</taxon>
        <taxon>Spermatophyta</taxon>
        <taxon>Magnoliopsida</taxon>
        <taxon>eudicotyledons</taxon>
        <taxon>Gunneridae</taxon>
        <taxon>Pentapetalae</taxon>
        <taxon>rosids</taxon>
        <taxon>fabids</taxon>
        <taxon>Fabales</taxon>
        <taxon>Quillajaceae</taxon>
        <taxon>Quillaja</taxon>
    </lineage>
</organism>
<evidence type="ECO:0000313" key="6">
    <source>
        <dbReference type="EMBL" id="KAJ7980320.1"/>
    </source>
</evidence>
<sequence length="161" mass="18013">MGVISFTVEFTTLVDTAEFFRAFVLDSHNLIPKLMPESVKSVHFVEGDGGVGSIKQTNYVCGDQVKYLKHRIDAIDEEALACKYSLIEGELLVDKLEFIAYDVKFEASDNGGCGCKITIDYHIKDGVQFNIEKIKNSSKDKAIELFKVIEKYLSENPLGYA</sequence>
<dbReference type="GO" id="GO:0010427">
    <property type="term" value="F:abscisic acid binding"/>
    <property type="evidence" value="ECO:0007669"/>
    <property type="project" value="InterPro"/>
</dbReference>
<dbReference type="PANTHER" id="PTHR31213">
    <property type="entry name" value="OS08G0374000 PROTEIN-RELATED"/>
    <property type="match status" value="1"/>
</dbReference>
<dbReference type="InterPro" id="IPR000916">
    <property type="entry name" value="Bet_v_I/MLP"/>
</dbReference>
<evidence type="ECO:0000313" key="7">
    <source>
        <dbReference type="Proteomes" id="UP001163823"/>
    </source>
</evidence>
<dbReference type="CDD" id="cd07816">
    <property type="entry name" value="Bet_v1-like"/>
    <property type="match status" value="1"/>
</dbReference>
<dbReference type="PROSITE" id="PS00451">
    <property type="entry name" value="PATHOGENESIS_BETVI"/>
    <property type="match status" value="1"/>
</dbReference>
<protein>
    <submittedName>
        <fullName evidence="6">Major allergen Pru ar 1-like</fullName>
    </submittedName>
</protein>
<dbReference type="GO" id="GO:0038023">
    <property type="term" value="F:signaling receptor activity"/>
    <property type="evidence" value="ECO:0007669"/>
    <property type="project" value="InterPro"/>
</dbReference>
<dbReference type="InterPro" id="IPR050279">
    <property type="entry name" value="Plant_def-hormone_signal"/>
</dbReference>
<evidence type="ECO:0000256" key="2">
    <source>
        <dbReference type="ARBA" id="ARBA00022821"/>
    </source>
</evidence>
<dbReference type="InterPro" id="IPR024949">
    <property type="entry name" value="Bet_v_I_allergen"/>
</dbReference>
<dbReference type="GO" id="GO:0006952">
    <property type="term" value="P:defense response"/>
    <property type="evidence" value="ECO:0007669"/>
    <property type="project" value="UniProtKB-KW"/>
</dbReference>
<evidence type="ECO:0000259" key="5">
    <source>
        <dbReference type="SMART" id="SM01037"/>
    </source>
</evidence>
<evidence type="ECO:0000256" key="1">
    <source>
        <dbReference type="ARBA" id="ARBA00009744"/>
    </source>
</evidence>
<dbReference type="Gene3D" id="3.30.530.20">
    <property type="match status" value="1"/>
</dbReference>
<dbReference type="InterPro" id="IPR023393">
    <property type="entry name" value="START-like_dom_sf"/>
</dbReference>
<reference evidence="6" key="1">
    <citation type="journal article" date="2023" name="Science">
        <title>Elucidation of the pathway for biosynthesis of saponin adjuvants from the soapbark tree.</title>
        <authorList>
            <person name="Reed J."/>
            <person name="Orme A."/>
            <person name="El-Demerdash A."/>
            <person name="Owen C."/>
            <person name="Martin L.B.B."/>
            <person name="Misra R.C."/>
            <person name="Kikuchi S."/>
            <person name="Rejzek M."/>
            <person name="Martin A.C."/>
            <person name="Harkess A."/>
            <person name="Leebens-Mack J."/>
            <person name="Louveau T."/>
            <person name="Stephenson M.J."/>
            <person name="Osbourn A."/>
        </authorList>
    </citation>
    <scope>NUCLEOTIDE SEQUENCE</scope>
    <source>
        <strain evidence="6">S10</strain>
    </source>
</reference>
<dbReference type="EMBL" id="JARAOO010000002">
    <property type="protein sequence ID" value="KAJ7980320.1"/>
    <property type="molecule type" value="Genomic_DNA"/>
</dbReference>
<dbReference type="AlphaFoldDB" id="A0AAD7VLR7"/>
<proteinExistence type="inferred from homology"/>
<name>A0AAD7VLR7_QUISA</name>
<dbReference type="GO" id="GO:0005634">
    <property type="term" value="C:nucleus"/>
    <property type="evidence" value="ECO:0007669"/>
    <property type="project" value="TreeGrafter"/>
</dbReference>